<dbReference type="Gene3D" id="3.30.565.10">
    <property type="entry name" value="Histidine kinase-like ATPase, C-terminal domain"/>
    <property type="match status" value="1"/>
</dbReference>
<evidence type="ECO:0000259" key="12">
    <source>
        <dbReference type="PROSITE" id="PS50109"/>
    </source>
</evidence>
<keyword evidence="11" id="KW-0732">Signal</keyword>
<dbReference type="PANTHER" id="PTHR43065:SF10">
    <property type="entry name" value="PEROXIDE STRESS-ACTIVATED HISTIDINE KINASE MAK3"/>
    <property type="match status" value="1"/>
</dbReference>
<protein>
    <recommendedName>
        <fullName evidence="3">histidine kinase</fullName>
        <ecNumber evidence="3">2.7.13.3</ecNumber>
    </recommendedName>
</protein>
<evidence type="ECO:0000256" key="10">
    <source>
        <dbReference type="SAM" id="Phobius"/>
    </source>
</evidence>
<gene>
    <name evidence="14" type="ORF">AMOR_32230</name>
</gene>
<feature type="transmembrane region" description="Helical" evidence="10">
    <location>
        <begin position="202"/>
        <end position="222"/>
    </location>
</feature>
<dbReference type="Proteomes" id="UP001162891">
    <property type="component" value="Chromosome"/>
</dbReference>
<evidence type="ECO:0000256" key="5">
    <source>
        <dbReference type="ARBA" id="ARBA00022679"/>
    </source>
</evidence>
<feature type="domain" description="HAMP" evidence="13">
    <location>
        <begin position="224"/>
        <end position="276"/>
    </location>
</feature>
<dbReference type="RefSeq" id="WP_248352592.1">
    <property type="nucleotide sequence ID" value="NZ_AP025591.1"/>
</dbReference>
<dbReference type="Pfam" id="PF00512">
    <property type="entry name" value="HisKA"/>
    <property type="match status" value="1"/>
</dbReference>
<evidence type="ECO:0000256" key="1">
    <source>
        <dbReference type="ARBA" id="ARBA00000085"/>
    </source>
</evidence>
<dbReference type="InterPro" id="IPR036097">
    <property type="entry name" value="HisK_dim/P_sf"/>
</dbReference>
<feature type="signal peptide" evidence="11">
    <location>
        <begin position="1"/>
        <end position="23"/>
    </location>
</feature>
<dbReference type="SMART" id="SM00388">
    <property type="entry name" value="HisKA"/>
    <property type="match status" value="1"/>
</dbReference>
<organism evidence="14 15">
    <name type="scientific">Anaeromyxobacter oryzae</name>
    <dbReference type="NCBI Taxonomy" id="2918170"/>
    <lineage>
        <taxon>Bacteria</taxon>
        <taxon>Pseudomonadati</taxon>
        <taxon>Myxococcota</taxon>
        <taxon>Myxococcia</taxon>
        <taxon>Myxococcales</taxon>
        <taxon>Cystobacterineae</taxon>
        <taxon>Anaeromyxobacteraceae</taxon>
        <taxon>Anaeromyxobacter</taxon>
    </lineage>
</organism>
<dbReference type="InterPro" id="IPR004358">
    <property type="entry name" value="Sig_transdc_His_kin-like_C"/>
</dbReference>
<dbReference type="InterPro" id="IPR036890">
    <property type="entry name" value="HATPase_C_sf"/>
</dbReference>
<evidence type="ECO:0000313" key="15">
    <source>
        <dbReference type="Proteomes" id="UP001162891"/>
    </source>
</evidence>
<dbReference type="CDD" id="cd06225">
    <property type="entry name" value="HAMP"/>
    <property type="match status" value="1"/>
</dbReference>
<evidence type="ECO:0000256" key="8">
    <source>
        <dbReference type="ARBA" id="ARBA00022840"/>
    </source>
</evidence>
<dbReference type="EMBL" id="AP025591">
    <property type="protein sequence ID" value="BDG04227.1"/>
    <property type="molecule type" value="Genomic_DNA"/>
</dbReference>
<dbReference type="PROSITE" id="PS50109">
    <property type="entry name" value="HIS_KIN"/>
    <property type="match status" value="1"/>
</dbReference>
<keyword evidence="4" id="KW-0597">Phosphoprotein</keyword>
<dbReference type="PANTHER" id="PTHR43065">
    <property type="entry name" value="SENSOR HISTIDINE KINASE"/>
    <property type="match status" value="1"/>
</dbReference>
<dbReference type="SMART" id="SM00387">
    <property type="entry name" value="HATPase_c"/>
    <property type="match status" value="1"/>
</dbReference>
<dbReference type="Gene3D" id="6.10.340.10">
    <property type="match status" value="1"/>
</dbReference>
<accession>A0ABN6MTC8</accession>
<dbReference type="EC" id="2.7.13.3" evidence="3"/>
<dbReference type="Pfam" id="PF02518">
    <property type="entry name" value="HATPase_c"/>
    <property type="match status" value="1"/>
</dbReference>
<evidence type="ECO:0000256" key="4">
    <source>
        <dbReference type="ARBA" id="ARBA00022553"/>
    </source>
</evidence>
<keyword evidence="15" id="KW-1185">Reference proteome</keyword>
<dbReference type="Pfam" id="PF00672">
    <property type="entry name" value="HAMP"/>
    <property type="match status" value="1"/>
</dbReference>
<evidence type="ECO:0000259" key="13">
    <source>
        <dbReference type="PROSITE" id="PS50885"/>
    </source>
</evidence>
<keyword evidence="10" id="KW-0812">Transmembrane</keyword>
<keyword evidence="7" id="KW-0418">Kinase</keyword>
<dbReference type="SMART" id="SM00304">
    <property type="entry name" value="HAMP"/>
    <property type="match status" value="1"/>
</dbReference>
<comment type="catalytic activity">
    <reaction evidence="1">
        <text>ATP + protein L-histidine = ADP + protein N-phospho-L-histidine.</text>
        <dbReference type="EC" id="2.7.13.3"/>
    </reaction>
</comment>
<dbReference type="InterPro" id="IPR003594">
    <property type="entry name" value="HATPase_dom"/>
</dbReference>
<dbReference type="PRINTS" id="PR00344">
    <property type="entry name" value="BCTRLSENSOR"/>
</dbReference>
<dbReference type="SUPFAM" id="SSF158472">
    <property type="entry name" value="HAMP domain-like"/>
    <property type="match status" value="1"/>
</dbReference>
<comment type="subcellular location">
    <subcellularLocation>
        <location evidence="2">Membrane</location>
    </subcellularLocation>
</comment>
<dbReference type="InterPro" id="IPR003660">
    <property type="entry name" value="HAMP_dom"/>
</dbReference>
<evidence type="ECO:0000256" key="2">
    <source>
        <dbReference type="ARBA" id="ARBA00004370"/>
    </source>
</evidence>
<keyword evidence="5" id="KW-0808">Transferase</keyword>
<dbReference type="InterPro" id="IPR003661">
    <property type="entry name" value="HisK_dim/P_dom"/>
</dbReference>
<evidence type="ECO:0000256" key="7">
    <source>
        <dbReference type="ARBA" id="ARBA00022777"/>
    </source>
</evidence>
<evidence type="ECO:0000256" key="3">
    <source>
        <dbReference type="ARBA" id="ARBA00012438"/>
    </source>
</evidence>
<dbReference type="InterPro" id="IPR005467">
    <property type="entry name" value="His_kinase_dom"/>
</dbReference>
<keyword evidence="10" id="KW-0472">Membrane</keyword>
<keyword evidence="8" id="KW-0067">ATP-binding</keyword>
<evidence type="ECO:0000256" key="6">
    <source>
        <dbReference type="ARBA" id="ARBA00022741"/>
    </source>
</evidence>
<keyword evidence="9" id="KW-0902">Two-component regulatory system</keyword>
<name>A0ABN6MTC8_9BACT</name>
<proteinExistence type="predicted"/>
<dbReference type="PROSITE" id="PS50885">
    <property type="entry name" value="HAMP"/>
    <property type="match status" value="1"/>
</dbReference>
<feature type="domain" description="Histidine kinase" evidence="12">
    <location>
        <begin position="293"/>
        <end position="504"/>
    </location>
</feature>
<evidence type="ECO:0000256" key="11">
    <source>
        <dbReference type="SAM" id="SignalP"/>
    </source>
</evidence>
<evidence type="ECO:0000313" key="14">
    <source>
        <dbReference type="EMBL" id="BDG04227.1"/>
    </source>
</evidence>
<dbReference type="CDD" id="cd00082">
    <property type="entry name" value="HisKA"/>
    <property type="match status" value="1"/>
</dbReference>
<feature type="chain" id="PRO_5047042615" description="histidine kinase" evidence="11">
    <location>
        <begin position="24"/>
        <end position="521"/>
    </location>
</feature>
<reference evidence="15" key="1">
    <citation type="journal article" date="2022" name="Int. J. Syst. Evol. Microbiol.">
        <title>Anaeromyxobacter oryzae sp. nov., Anaeromyxobacter diazotrophicus sp. nov. and Anaeromyxobacter paludicola sp. nov., isolated from paddy soils.</title>
        <authorList>
            <person name="Itoh H."/>
            <person name="Xu Z."/>
            <person name="Mise K."/>
            <person name="Masuda Y."/>
            <person name="Ushijima N."/>
            <person name="Hayakawa C."/>
            <person name="Shiratori Y."/>
            <person name="Senoo K."/>
        </authorList>
    </citation>
    <scope>NUCLEOTIDE SEQUENCE [LARGE SCALE GENOMIC DNA]</scope>
    <source>
        <strain evidence="15">Red232</strain>
    </source>
</reference>
<dbReference type="SUPFAM" id="SSF47384">
    <property type="entry name" value="Homodimeric domain of signal transducing histidine kinase"/>
    <property type="match status" value="1"/>
</dbReference>
<evidence type="ECO:0000256" key="9">
    <source>
        <dbReference type="ARBA" id="ARBA00023012"/>
    </source>
</evidence>
<dbReference type="Gene3D" id="1.10.287.130">
    <property type="match status" value="1"/>
</dbReference>
<sequence length="521" mass="56340">MRRVATKIFLAFAVALAAFGAVAAFGVARLHDLRRDLRLLSAGYLPLTRIAAQLDVKDWVASRALEARALDPAARRVYLPVARAHFPALVREKIEEGRRVAQVARADARGDEARFLGDVLARLDTLATRWAEYDREARGLLDALEAGEGQDPRTAPAFEARAQAVRQLEKGLSLDVKLLQVALESQISDRVHATEQAESDTVLLVVIYSFLALAVGVGAAAISQRLLAPIQRLTEGVKAVAAGDLSRKVEVRSRDEIGLLAREFNAMATSLDRQRAELRRAERLAAVGRISAQITHEIRNPLNAIGLNTELLAEEIEALPSPPKEAVALVAAISREVDRLNGVAEEYLRFARLPKPALGRQDLNEILGGLLDFLSPELAAARVEVERKLAPDLPPIRADENQLRAVFLNLLRNSREAMPRGGRITVATRAFGGAVEVTVRDTGGGIPPGDLTRIFEPFYSTKERGTGLGLAFTQQVVEEHGGSIRCDSVVGEGTTFTLRFPAAREEQAAAAETANEGGAAG</sequence>
<dbReference type="SUPFAM" id="SSF55874">
    <property type="entry name" value="ATPase domain of HSP90 chaperone/DNA topoisomerase II/histidine kinase"/>
    <property type="match status" value="1"/>
</dbReference>
<keyword evidence="10" id="KW-1133">Transmembrane helix</keyword>
<keyword evidence="6" id="KW-0547">Nucleotide-binding</keyword>